<dbReference type="Proteomes" id="UP001501116">
    <property type="component" value="Unassembled WGS sequence"/>
</dbReference>
<comment type="caution">
    <text evidence="2">The sequence shown here is derived from an EMBL/GenBank/DDBJ whole genome shotgun (WGS) entry which is preliminary data.</text>
</comment>
<proteinExistence type="predicted"/>
<gene>
    <name evidence="2" type="ORF">GCM10009754_01170</name>
</gene>
<evidence type="ECO:0000313" key="2">
    <source>
        <dbReference type="EMBL" id="GAA1937916.1"/>
    </source>
</evidence>
<organism evidence="2 3">
    <name type="scientific">Amycolatopsis minnesotensis</name>
    <dbReference type="NCBI Taxonomy" id="337894"/>
    <lineage>
        <taxon>Bacteria</taxon>
        <taxon>Bacillati</taxon>
        <taxon>Actinomycetota</taxon>
        <taxon>Actinomycetes</taxon>
        <taxon>Pseudonocardiales</taxon>
        <taxon>Pseudonocardiaceae</taxon>
        <taxon>Amycolatopsis</taxon>
    </lineage>
</organism>
<accession>A0ABP5B9G1</accession>
<protein>
    <submittedName>
        <fullName evidence="2">Uncharacterized protein</fullName>
    </submittedName>
</protein>
<dbReference type="RefSeq" id="WP_344412120.1">
    <property type="nucleotide sequence ID" value="NZ_BAAANN010000001.1"/>
</dbReference>
<dbReference type="EMBL" id="BAAANN010000001">
    <property type="protein sequence ID" value="GAA1937916.1"/>
    <property type="molecule type" value="Genomic_DNA"/>
</dbReference>
<keyword evidence="3" id="KW-1185">Reference proteome</keyword>
<feature type="region of interest" description="Disordered" evidence="1">
    <location>
        <begin position="1"/>
        <end position="21"/>
    </location>
</feature>
<evidence type="ECO:0000313" key="3">
    <source>
        <dbReference type="Proteomes" id="UP001501116"/>
    </source>
</evidence>
<name>A0ABP5B9G1_9PSEU</name>
<evidence type="ECO:0000256" key="1">
    <source>
        <dbReference type="SAM" id="MobiDB-lite"/>
    </source>
</evidence>
<sequence length="144" mass="15675">MLDTDPATANERPDGDYAIGDHYDDTATLPLPDVAKRLERDILDVQGDDLIAREAEFEVAADESGPQGVVRVAVSGLATPPARTGTGSDVIRDTIRVVFELASNYNRVELLRPERCRFLLAVDVMSDSGAVVGGFIGTMRFHDW</sequence>
<reference evidence="3" key="1">
    <citation type="journal article" date="2019" name="Int. J. Syst. Evol. Microbiol.">
        <title>The Global Catalogue of Microorganisms (GCM) 10K type strain sequencing project: providing services to taxonomists for standard genome sequencing and annotation.</title>
        <authorList>
            <consortium name="The Broad Institute Genomics Platform"/>
            <consortium name="The Broad Institute Genome Sequencing Center for Infectious Disease"/>
            <person name="Wu L."/>
            <person name="Ma J."/>
        </authorList>
    </citation>
    <scope>NUCLEOTIDE SEQUENCE [LARGE SCALE GENOMIC DNA]</scope>
    <source>
        <strain evidence="3">JCM 14545</strain>
    </source>
</reference>
<feature type="compositionally biased region" description="Basic and acidic residues" evidence="1">
    <location>
        <begin position="11"/>
        <end position="21"/>
    </location>
</feature>